<name>A0A444SAY4_VERDA</name>
<comment type="caution">
    <text evidence="2">The sequence shown here is derived from an EMBL/GenBank/DDBJ whole genome shotgun (WGS) entry which is preliminary data.</text>
</comment>
<reference evidence="2 3" key="1">
    <citation type="submission" date="2018-12" db="EMBL/GenBank/DDBJ databases">
        <title>Genome of Verticillium dahliae isolate Getta Getta.</title>
        <authorList>
            <person name="Gardiner D.M."/>
        </authorList>
    </citation>
    <scope>NUCLEOTIDE SEQUENCE [LARGE SCALE GENOMIC DNA]</scope>
    <source>
        <strain evidence="2 3">Getta Getta</strain>
    </source>
</reference>
<evidence type="ECO:0000313" key="3">
    <source>
        <dbReference type="Proteomes" id="UP000288725"/>
    </source>
</evidence>
<dbReference type="Proteomes" id="UP000288725">
    <property type="component" value="Unassembled WGS sequence"/>
</dbReference>
<dbReference type="AlphaFoldDB" id="A0A444SAY4"/>
<evidence type="ECO:0000313" key="2">
    <source>
        <dbReference type="EMBL" id="RXG50520.1"/>
    </source>
</evidence>
<evidence type="ECO:0000256" key="1">
    <source>
        <dbReference type="SAM" id="MobiDB-lite"/>
    </source>
</evidence>
<protein>
    <recommendedName>
        <fullName evidence="4">HNH domain-containing protein</fullName>
    </recommendedName>
</protein>
<proteinExistence type="predicted"/>
<sequence length="280" mass="31270">MSNSEDTPQFEIFRDCLSAAIVEHMTKSSTKAKRRTKKTRHVTSQAAPTSNSQTPNDAEDIADFTDYIATQTFESVPADLQSLTHATWTADPDLQTRYALPLTGADVSAIVPTLDPDVADSLTIYGIIDGLSRGVPELLAPVLTEYITALTAPPPPPRATRNQADGCELCGRDWIPLTYHHLIPRFVHEKVVRRGWHPPEDLDNVAWLCRLCHSFVHRFAGHEELARHYYTVELLLAEEDVAKFAKSRRGRPSSSRSKRHASHQCRVVEMVESAYNGWGA</sequence>
<gene>
    <name evidence="2" type="ORF">VDGE_09490</name>
</gene>
<organism evidence="2 3">
    <name type="scientific">Verticillium dahliae</name>
    <name type="common">Verticillium wilt</name>
    <dbReference type="NCBI Taxonomy" id="27337"/>
    <lineage>
        <taxon>Eukaryota</taxon>
        <taxon>Fungi</taxon>
        <taxon>Dikarya</taxon>
        <taxon>Ascomycota</taxon>
        <taxon>Pezizomycotina</taxon>
        <taxon>Sordariomycetes</taxon>
        <taxon>Hypocreomycetidae</taxon>
        <taxon>Glomerellales</taxon>
        <taxon>Plectosphaerellaceae</taxon>
        <taxon>Verticillium</taxon>
    </lineage>
</organism>
<dbReference type="InterPro" id="IPR003615">
    <property type="entry name" value="HNH_nuc"/>
</dbReference>
<accession>A0A444SAY4</accession>
<dbReference type="CDD" id="cd00085">
    <property type="entry name" value="HNHc"/>
    <property type="match status" value="1"/>
</dbReference>
<dbReference type="EMBL" id="RSDZ01000006">
    <property type="protein sequence ID" value="RXG50520.1"/>
    <property type="molecule type" value="Genomic_DNA"/>
</dbReference>
<feature type="region of interest" description="Disordered" evidence="1">
    <location>
        <begin position="27"/>
        <end position="58"/>
    </location>
</feature>
<feature type="compositionally biased region" description="Polar residues" evidence="1">
    <location>
        <begin position="45"/>
        <end position="56"/>
    </location>
</feature>
<dbReference type="PANTHER" id="PTHR37827:SF1">
    <property type="entry name" value="HNH DOMAIN-CONTAINING PROTEIN"/>
    <property type="match status" value="1"/>
</dbReference>
<evidence type="ECO:0008006" key="4">
    <source>
        <dbReference type="Google" id="ProtNLM"/>
    </source>
</evidence>
<feature type="compositionally biased region" description="Basic residues" evidence="1">
    <location>
        <begin position="30"/>
        <end position="41"/>
    </location>
</feature>
<dbReference type="PANTHER" id="PTHR37827">
    <property type="entry name" value="TUDOR DOMAIN-CONTAINING PROTEIN"/>
    <property type="match status" value="1"/>
</dbReference>